<evidence type="ECO:0000313" key="2">
    <source>
        <dbReference type="EMBL" id="MED3561483.1"/>
    </source>
</evidence>
<evidence type="ECO:0000256" key="1">
    <source>
        <dbReference type="SAM" id="Phobius"/>
    </source>
</evidence>
<accession>A0ABU6N895</accession>
<feature type="transmembrane region" description="Helical" evidence="1">
    <location>
        <begin position="142"/>
        <end position="160"/>
    </location>
</feature>
<keyword evidence="1" id="KW-0812">Transmembrane</keyword>
<feature type="transmembrane region" description="Helical" evidence="1">
    <location>
        <begin position="52"/>
        <end position="74"/>
    </location>
</feature>
<comment type="caution">
    <text evidence="2">The sequence shown here is derived from an EMBL/GenBank/DDBJ whole genome shotgun (WGS) entry which is preliminary data.</text>
</comment>
<reference evidence="2 3" key="1">
    <citation type="submission" date="2023-03" db="EMBL/GenBank/DDBJ databases">
        <title>Bacillus Genome Sequencing.</title>
        <authorList>
            <person name="Dunlap C."/>
        </authorList>
    </citation>
    <scope>NUCLEOTIDE SEQUENCE [LARGE SCALE GENOMIC DNA]</scope>
    <source>
        <strain evidence="2 3">B-14544</strain>
    </source>
</reference>
<proteinExistence type="predicted"/>
<protein>
    <submittedName>
        <fullName evidence="2">Uncharacterized protein</fullName>
    </submittedName>
</protein>
<feature type="transmembrane region" description="Helical" evidence="1">
    <location>
        <begin position="198"/>
        <end position="217"/>
    </location>
</feature>
<keyword evidence="1" id="KW-1133">Transmembrane helix</keyword>
<evidence type="ECO:0000313" key="3">
    <source>
        <dbReference type="Proteomes" id="UP001330749"/>
    </source>
</evidence>
<feature type="transmembrane region" description="Helical" evidence="1">
    <location>
        <begin position="167"/>
        <end position="186"/>
    </location>
</feature>
<dbReference type="RefSeq" id="WP_327966353.1">
    <property type="nucleotide sequence ID" value="NZ_JARMQG010000027.1"/>
</dbReference>
<keyword evidence="1" id="KW-0472">Membrane</keyword>
<keyword evidence="3" id="KW-1185">Reference proteome</keyword>
<dbReference type="Proteomes" id="UP001330749">
    <property type="component" value="Unassembled WGS sequence"/>
</dbReference>
<sequence length="282" mass="31538">MFKSPIEWLKELIQELIHDFANMAFDLIGIFMLKPTDLSKYHKIQAVYDFVFSLSSSLCIVFIAWSLFGIMLNHLAGTQSRSISEVLTKAMIAFVLSASAPWLLKDVLLKLNNAIVKYFLDEGLDTKTLEKFATIPGGSGTGFAFFLVALAIVISFVLLGMQYIQRLGEYITILVFSPIAAISIVTENFDLWSVWWREAISVIFSQAFQVALLWLVFNLLTGTEKLWDYFMALGLMVGILKGPKFIRQFLYSTGAGKMAVGLAGGASKMAIYRYAASRITKK</sequence>
<organism evidence="2 3">
    <name type="scientific">Bacillus xiapuensis</name>
    <dbReference type="NCBI Taxonomy" id="2014075"/>
    <lineage>
        <taxon>Bacteria</taxon>
        <taxon>Bacillati</taxon>
        <taxon>Bacillota</taxon>
        <taxon>Bacilli</taxon>
        <taxon>Bacillales</taxon>
        <taxon>Bacillaceae</taxon>
        <taxon>Bacillus</taxon>
    </lineage>
</organism>
<dbReference type="InterPro" id="IPR046084">
    <property type="entry name" value="TrbL_4"/>
</dbReference>
<dbReference type="EMBL" id="JARMQG010000027">
    <property type="protein sequence ID" value="MED3561483.1"/>
    <property type="molecule type" value="Genomic_DNA"/>
</dbReference>
<gene>
    <name evidence="2" type="ORF">P4447_02825</name>
</gene>
<name>A0ABU6N895_9BACI</name>
<dbReference type="Pfam" id="PF19597">
    <property type="entry name" value="TrbL_4"/>
    <property type="match status" value="1"/>
</dbReference>